<dbReference type="SUPFAM" id="SSF53649">
    <property type="entry name" value="Alkaline phosphatase-like"/>
    <property type="match status" value="1"/>
</dbReference>
<evidence type="ECO:0000259" key="6">
    <source>
        <dbReference type="Pfam" id="PF00884"/>
    </source>
</evidence>
<dbReference type="InterPro" id="IPR017850">
    <property type="entry name" value="Alkaline_phosphatase_core_sf"/>
</dbReference>
<protein>
    <submittedName>
        <fullName evidence="7">Arylsulfatase</fullName>
        <ecNumber evidence="7">3.1.6.1</ecNumber>
    </submittedName>
</protein>
<dbReference type="Gene3D" id="3.40.720.10">
    <property type="entry name" value="Alkaline Phosphatase, subunit A"/>
    <property type="match status" value="1"/>
</dbReference>
<dbReference type="PROSITE" id="PS00149">
    <property type="entry name" value="SULFATASE_2"/>
    <property type="match status" value="1"/>
</dbReference>
<keyword evidence="3 7" id="KW-0378">Hydrolase</keyword>
<dbReference type="AlphaFoldDB" id="A0A5C6EIE9"/>
<dbReference type="EC" id="3.1.6.1" evidence="7"/>
<dbReference type="GO" id="GO:0046872">
    <property type="term" value="F:metal ion binding"/>
    <property type="evidence" value="ECO:0007669"/>
    <property type="project" value="UniProtKB-KW"/>
</dbReference>
<feature type="chain" id="PRO_5022959555" evidence="5">
    <location>
        <begin position="22"/>
        <end position="469"/>
    </location>
</feature>
<evidence type="ECO:0000256" key="4">
    <source>
        <dbReference type="ARBA" id="ARBA00022837"/>
    </source>
</evidence>
<name>A0A5C6EIE9_9BACT</name>
<proteinExistence type="inferred from homology"/>
<dbReference type="CDD" id="cd16026">
    <property type="entry name" value="GALNS_like"/>
    <property type="match status" value="1"/>
</dbReference>
<dbReference type="PANTHER" id="PTHR42693">
    <property type="entry name" value="ARYLSULFATASE FAMILY MEMBER"/>
    <property type="match status" value="1"/>
</dbReference>
<dbReference type="OrthoDB" id="9783154at2"/>
<dbReference type="Pfam" id="PF14707">
    <property type="entry name" value="Sulfatase_C"/>
    <property type="match status" value="1"/>
</dbReference>
<comment type="caution">
    <text evidence="7">The sequence shown here is derived from an EMBL/GenBank/DDBJ whole genome shotgun (WGS) entry which is preliminary data.</text>
</comment>
<accession>A0A5C6EIE9</accession>
<evidence type="ECO:0000256" key="2">
    <source>
        <dbReference type="ARBA" id="ARBA00022723"/>
    </source>
</evidence>
<dbReference type="GO" id="GO:0004065">
    <property type="term" value="F:arylsulfatase activity"/>
    <property type="evidence" value="ECO:0007669"/>
    <property type="project" value="UniProtKB-EC"/>
</dbReference>
<dbReference type="RefSeq" id="WP_146537442.1">
    <property type="nucleotide sequence ID" value="NZ_SJPX01000006.1"/>
</dbReference>
<dbReference type="EMBL" id="SJPX01000006">
    <property type="protein sequence ID" value="TWU47039.1"/>
    <property type="molecule type" value="Genomic_DNA"/>
</dbReference>
<dbReference type="InterPro" id="IPR000917">
    <property type="entry name" value="Sulfatase_N"/>
</dbReference>
<feature type="signal peptide" evidence="5">
    <location>
        <begin position="1"/>
        <end position="21"/>
    </location>
</feature>
<dbReference type="PANTHER" id="PTHR42693:SF53">
    <property type="entry name" value="ENDO-4-O-SULFATASE"/>
    <property type="match status" value="1"/>
</dbReference>
<keyword evidence="5" id="KW-0732">Signal</keyword>
<evidence type="ECO:0000313" key="7">
    <source>
        <dbReference type="EMBL" id="TWU47039.1"/>
    </source>
</evidence>
<keyword evidence="4" id="KW-0106">Calcium</keyword>
<organism evidence="7 8">
    <name type="scientific">Rubripirellula reticaptiva</name>
    <dbReference type="NCBI Taxonomy" id="2528013"/>
    <lineage>
        <taxon>Bacteria</taxon>
        <taxon>Pseudomonadati</taxon>
        <taxon>Planctomycetota</taxon>
        <taxon>Planctomycetia</taxon>
        <taxon>Pirellulales</taxon>
        <taxon>Pirellulaceae</taxon>
        <taxon>Rubripirellula</taxon>
    </lineage>
</organism>
<dbReference type="Pfam" id="PF00884">
    <property type="entry name" value="Sulfatase"/>
    <property type="match status" value="1"/>
</dbReference>
<dbReference type="Gene3D" id="3.30.1120.10">
    <property type="match status" value="1"/>
</dbReference>
<sequence precursor="true">MRTRFTLMLLFFIPQAVLWSAEPTKPNFVVIFADDLGYGDIGCYESTGVSTPHLDALAKDGFRSTDFFVPANVCSPSRAALLTGRYPMRCGLPVARNEAFEKYQNYGLASDEQTIPELLEPAGYHSLMVGKWHLGMEVKGSHPLDAGFDEHLGIPSNYSKGRGPNHNTLYRGKQIEQKNVACEELTKRYTDEVVAFIERQEDAPFFIYVSHHIVHTPLRPSKDFVGTTKKGKYGDFIAELDHSTGRIMKAIRDSGVDDNTIVVFTSDNGPIAPGSAGTLNGGKYCTMEGGHRVPGIFRWPGQIPPGQVSNTTLTSMDLLPTFCELAGVETPTDRKFDGQNILSILQGKTTATPHEFLYYYNGTNLQAVRQGDWKLHLPRTGADQPFWSKPNKANKANKANKKKGFVTLDNPLLFNLQNDLGEQTNVAAQNPDVVARLQTQADAIRAELGDVRVTGNDQHAINLVEPQER</sequence>
<dbReference type="InterPro" id="IPR050738">
    <property type="entry name" value="Sulfatase"/>
</dbReference>
<reference evidence="7 8" key="1">
    <citation type="submission" date="2019-02" db="EMBL/GenBank/DDBJ databases">
        <title>Deep-cultivation of Planctomycetes and their phenomic and genomic characterization uncovers novel biology.</title>
        <authorList>
            <person name="Wiegand S."/>
            <person name="Jogler M."/>
            <person name="Boedeker C."/>
            <person name="Pinto D."/>
            <person name="Vollmers J."/>
            <person name="Rivas-Marin E."/>
            <person name="Kohn T."/>
            <person name="Peeters S.H."/>
            <person name="Heuer A."/>
            <person name="Rast P."/>
            <person name="Oberbeckmann S."/>
            <person name="Bunk B."/>
            <person name="Jeske O."/>
            <person name="Meyerdierks A."/>
            <person name="Storesund J.E."/>
            <person name="Kallscheuer N."/>
            <person name="Luecker S."/>
            <person name="Lage O.M."/>
            <person name="Pohl T."/>
            <person name="Merkel B.J."/>
            <person name="Hornburger P."/>
            <person name="Mueller R.-W."/>
            <person name="Bruemmer F."/>
            <person name="Labrenz M."/>
            <person name="Spormann A.M."/>
            <person name="Op Den Camp H."/>
            <person name="Overmann J."/>
            <person name="Amann R."/>
            <person name="Jetten M.S.M."/>
            <person name="Mascher T."/>
            <person name="Medema M.H."/>
            <person name="Devos D.P."/>
            <person name="Kaster A.-K."/>
            <person name="Ovreas L."/>
            <person name="Rohde M."/>
            <person name="Galperin M.Y."/>
            <person name="Jogler C."/>
        </authorList>
    </citation>
    <scope>NUCLEOTIDE SEQUENCE [LARGE SCALE GENOMIC DNA]</scope>
    <source>
        <strain evidence="7 8">Poly59</strain>
    </source>
</reference>
<evidence type="ECO:0000313" key="8">
    <source>
        <dbReference type="Proteomes" id="UP000317977"/>
    </source>
</evidence>
<keyword evidence="8" id="KW-1185">Reference proteome</keyword>
<feature type="domain" description="Sulfatase N-terminal" evidence="6">
    <location>
        <begin position="26"/>
        <end position="328"/>
    </location>
</feature>
<comment type="similarity">
    <text evidence="1">Belongs to the sulfatase family.</text>
</comment>
<evidence type="ECO:0000256" key="3">
    <source>
        <dbReference type="ARBA" id="ARBA00022801"/>
    </source>
</evidence>
<gene>
    <name evidence="7" type="primary">atsA_94</name>
    <name evidence="7" type="ORF">Poly59_60130</name>
</gene>
<dbReference type="InterPro" id="IPR024607">
    <property type="entry name" value="Sulfatase_CS"/>
</dbReference>
<evidence type="ECO:0000256" key="1">
    <source>
        <dbReference type="ARBA" id="ARBA00008779"/>
    </source>
</evidence>
<evidence type="ECO:0000256" key="5">
    <source>
        <dbReference type="SAM" id="SignalP"/>
    </source>
</evidence>
<dbReference type="Proteomes" id="UP000317977">
    <property type="component" value="Unassembled WGS sequence"/>
</dbReference>
<keyword evidence="2" id="KW-0479">Metal-binding</keyword>